<dbReference type="STRING" id="1196081.A0A364L197"/>
<dbReference type="PANTHER" id="PTHR33048:SF146">
    <property type="entry name" value="INTEGRAL MEMBRANE PROTEIN"/>
    <property type="match status" value="1"/>
</dbReference>
<evidence type="ECO:0000256" key="1">
    <source>
        <dbReference type="ARBA" id="ARBA00004141"/>
    </source>
</evidence>
<gene>
    <name evidence="9" type="ORF">BHQ10_005604</name>
</gene>
<organism evidence="9 10">
    <name type="scientific">Talaromyces amestolkiae</name>
    <dbReference type="NCBI Taxonomy" id="1196081"/>
    <lineage>
        <taxon>Eukaryota</taxon>
        <taxon>Fungi</taxon>
        <taxon>Dikarya</taxon>
        <taxon>Ascomycota</taxon>
        <taxon>Pezizomycotina</taxon>
        <taxon>Eurotiomycetes</taxon>
        <taxon>Eurotiomycetidae</taxon>
        <taxon>Eurotiales</taxon>
        <taxon>Trichocomaceae</taxon>
        <taxon>Talaromyces</taxon>
        <taxon>Talaromyces sect. Talaromyces</taxon>
    </lineage>
</organism>
<protein>
    <recommendedName>
        <fullName evidence="8">Rhodopsin domain-containing protein</fullName>
    </recommendedName>
</protein>
<keyword evidence="4 7" id="KW-0472">Membrane</keyword>
<dbReference type="InterPro" id="IPR052337">
    <property type="entry name" value="SAT4-like"/>
</dbReference>
<feature type="transmembrane region" description="Helical" evidence="7">
    <location>
        <begin position="187"/>
        <end position="207"/>
    </location>
</feature>
<keyword evidence="3 7" id="KW-1133">Transmembrane helix</keyword>
<evidence type="ECO:0000259" key="8">
    <source>
        <dbReference type="Pfam" id="PF20684"/>
    </source>
</evidence>
<feature type="transmembrane region" description="Helical" evidence="7">
    <location>
        <begin position="49"/>
        <end position="71"/>
    </location>
</feature>
<evidence type="ECO:0000256" key="4">
    <source>
        <dbReference type="ARBA" id="ARBA00023136"/>
    </source>
</evidence>
<dbReference type="EMBL" id="MIKG01000010">
    <property type="protein sequence ID" value="RAO69592.1"/>
    <property type="molecule type" value="Genomic_DNA"/>
</dbReference>
<name>A0A364L197_TALAM</name>
<dbReference type="GeneID" id="63794820"/>
<dbReference type="OrthoDB" id="5331848at2759"/>
<reference evidence="9 10" key="1">
    <citation type="journal article" date="2017" name="Biotechnol. Biofuels">
        <title>Differential beta-glucosidase expression as a function of carbon source availability in Talaromyces amestolkiae: a genomic and proteomic approach.</title>
        <authorList>
            <person name="de Eugenio L.I."/>
            <person name="Mendez-Liter J.A."/>
            <person name="Nieto-Dominguez M."/>
            <person name="Alonso L."/>
            <person name="Gil-Munoz J."/>
            <person name="Barriuso J."/>
            <person name="Prieto A."/>
            <person name="Martinez M.J."/>
        </authorList>
    </citation>
    <scope>NUCLEOTIDE SEQUENCE [LARGE SCALE GENOMIC DNA]</scope>
    <source>
        <strain evidence="9 10">CIB</strain>
    </source>
</reference>
<feature type="domain" description="Rhodopsin" evidence="8">
    <location>
        <begin position="128"/>
        <end position="251"/>
    </location>
</feature>
<dbReference type="GO" id="GO:0016020">
    <property type="term" value="C:membrane"/>
    <property type="evidence" value="ECO:0007669"/>
    <property type="project" value="UniProtKB-SubCell"/>
</dbReference>
<dbReference type="PANTHER" id="PTHR33048">
    <property type="entry name" value="PTH11-LIKE INTEGRAL MEMBRANE PROTEIN (AFU_ORTHOLOGUE AFUA_5G11245)"/>
    <property type="match status" value="1"/>
</dbReference>
<keyword evidence="10" id="KW-1185">Reference proteome</keyword>
<proteinExistence type="inferred from homology"/>
<evidence type="ECO:0000313" key="9">
    <source>
        <dbReference type="EMBL" id="RAO69592.1"/>
    </source>
</evidence>
<sequence>MATSIAAKSADRGPAIMGILWTESAISLIITALRFYARGMIRKIGWDDWLMFLTTALFVSCTGLVTVQASVGGYRHEQFLSTENAIYALKINFILRGVDILAYATGKASIGALILRIIGHQNRWQRIVCRPVSANWDRSGSFKCWPAKAQLDFAYFMSAENVVADVILAIIPATFLSRLRSNIRRRISLSILLGLGSMASVCGIVKMTQLNSLSGVSDDFTWGEYGLTVWGVSEIFVIIVTGCIPTLKPIYDQCFSKGKSKDKSFQLSETGKTNYRTVALDGYINLPEGNNTSVKLMPLPKSTTPAGSPTPFAGYVDEDTRHPTASIDQLRPTAPSPVTHAYVA</sequence>
<feature type="transmembrane region" description="Helical" evidence="7">
    <location>
        <begin position="227"/>
        <end position="247"/>
    </location>
</feature>
<dbReference type="Proteomes" id="UP000249363">
    <property type="component" value="Unassembled WGS sequence"/>
</dbReference>
<evidence type="ECO:0000256" key="2">
    <source>
        <dbReference type="ARBA" id="ARBA00022692"/>
    </source>
</evidence>
<evidence type="ECO:0000256" key="7">
    <source>
        <dbReference type="SAM" id="Phobius"/>
    </source>
</evidence>
<evidence type="ECO:0000256" key="5">
    <source>
        <dbReference type="ARBA" id="ARBA00038359"/>
    </source>
</evidence>
<evidence type="ECO:0000256" key="6">
    <source>
        <dbReference type="SAM" id="MobiDB-lite"/>
    </source>
</evidence>
<feature type="transmembrane region" description="Helical" evidence="7">
    <location>
        <begin position="15"/>
        <end position="37"/>
    </location>
</feature>
<dbReference type="AlphaFoldDB" id="A0A364L197"/>
<keyword evidence="2 7" id="KW-0812">Transmembrane</keyword>
<feature type="region of interest" description="Disordered" evidence="6">
    <location>
        <begin position="325"/>
        <end position="344"/>
    </location>
</feature>
<evidence type="ECO:0000256" key="3">
    <source>
        <dbReference type="ARBA" id="ARBA00022989"/>
    </source>
</evidence>
<evidence type="ECO:0000313" key="10">
    <source>
        <dbReference type="Proteomes" id="UP000249363"/>
    </source>
</evidence>
<comment type="similarity">
    <text evidence="5">Belongs to the SAT4 family.</text>
</comment>
<dbReference type="RefSeq" id="XP_040734108.1">
    <property type="nucleotide sequence ID" value="XM_040878099.1"/>
</dbReference>
<dbReference type="InterPro" id="IPR049326">
    <property type="entry name" value="Rhodopsin_dom_fungi"/>
</dbReference>
<dbReference type="Pfam" id="PF20684">
    <property type="entry name" value="Fung_rhodopsin"/>
    <property type="match status" value="1"/>
</dbReference>
<accession>A0A364L197</accession>
<comment type="caution">
    <text evidence="9">The sequence shown here is derived from an EMBL/GenBank/DDBJ whole genome shotgun (WGS) entry which is preliminary data.</text>
</comment>
<comment type="subcellular location">
    <subcellularLocation>
        <location evidence="1">Membrane</location>
        <topology evidence="1">Multi-pass membrane protein</topology>
    </subcellularLocation>
</comment>